<proteinExistence type="predicted"/>
<dbReference type="AlphaFoldDB" id="A0AAN9JUS6"/>
<dbReference type="Proteomes" id="UP001367508">
    <property type="component" value="Unassembled WGS sequence"/>
</dbReference>
<name>A0AAN9JUS6_CANGL</name>
<evidence type="ECO:0000313" key="2">
    <source>
        <dbReference type="Proteomes" id="UP001367508"/>
    </source>
</evidence>
<comment type="caution">
    <text evidence="1">The sequence shown here is derived from an EMBL/GenBank/DDBJ whole genome shotgun (WGS) entry which is preliminary data.</text>
</comment>
<reference evidence="1 2" key="1">
    <citation type="submission" date="2024-01" db="EMBL/GenBank/DDBJ databases">
        <title>The genomes of 5 underutilized Papilionoideae crops provide insights into root nodulation and disease resistanc.</title>
        <authorList>
            <person name="Jiang F."/>
        </authorList>
    </citation>
    <scope>NUCLEOTIDE SEQUENCE [LARGE SCALE GENOMIC DNA]</scope>
    <source>
        <strain evidence="1">LVBAO_FW01</strain>
        <tissue evidence="1">Leaves</tissue>
    </source>
</reference>
<keyword evidence="2" id="KW-1185">Reference proteome</keyword>
<sequence>MTHIFAVVKHSSHRYMFLRFVNCFLRLCTGSYSVAFSVKIWSLYTLQLSPCPRLRFVRTDVVVNFQLFSKMMDLDEFGPDWLKYCHELMSSVANYRLA</sequence>
<accession>A0AAN9JUS6</accession>
<dbReference type="EMBL" id="JAYMYQ010000014">
    <property type="protein sequence ID" value="KAK7304312.1"/>
    <property type="molecule type" value="Genomic_DNA"/>
</dbReference>
<organism evidence="1 2">
    <name type="scientific">Canavalia gladiata</name>
    <name type="common">Sword bean</name>
    <name type="synonym">Dolichos gladiatus</name>
    <dbReference type="NCBI Taxonomy" id="3824"/>
    <lineage>
        <taxon>Eukaryota</taxon>
        <taxon>Viridiplantae</taxon>
        <taxon>Streptophyta</taxon>
        <taxon>Embryophyta</taxon>
        <taxon>Tracheophyta</taxon>
        <taxon>Spermatophyta</taxon>
        <taxon>Magnoliopsida</taxon>
        <taxon>eudicotyledons</taxon>
        <taxon>Gunneridae</taxon>
        <taxon>Pentapetalae</taxon>
        <taxon>rosids</taxon>
        <taxon>fabids</taxon>
        <taxon>Fabales</taxon>
        <taxon>Fabaceae</taxon>
        <taxon>Papilionoideae</taxon>
        <taxon>50 kb inversion clade</taxon>
        <taxon>NPAAA clade</taxon>
        <taxon>indigoferoid/millettioid clade</taxon>
        <taxon>Phaseoleae</taxon>
        <taxon>Canavalia</taxon>
    </lineage>
</organism>
<evidence type="ECO:0000313" key="1">
    <source>
        <dbReference type="EMBL" id="KAK7304312.1"/>
    </source>
</evidence>
<gene>
    <name evidence="1" type="ORF">VNO77_45180</name>
</gene>
<protein>
    <submittedName>
        <fullName evidence="1">Uncharacterized protein</fullName>
    </submittedName>
</protein>